<feature type="chain" id="PRO_5013258103" description="Xylan alpha-1,2-glucuronidase" evidence="8">
    <location>
        <begin position="23"/>
        <end position="857"/>
    </location>
</feature>
<feature type="domain" description="Glycosyl hydrolase family 67 catalytic" evidence="11">
    <location>
        <begin position="142"/>
        <end position="459"/>
    </location>
</feature>
<gene>
    <name evidence="12" type="ORF">SAMN05421770_10944</name>
</gene>
<dbReference type="Gene3D" id="3.90.1330.10">
    <property type="entry name" value="Alpha-glucuronidase, C-terminal domain"/>
    <property type="match status" value="1"/>
</dbReference>
<dbReference type="Pfam" id="PF03648">
    <property type="entry name" value="Glyco_hydro_67N"/>
    <property type="match status" value="1"/>
</dbReference>
<evidence type="ECO:0000313" key="13">
    <source>
        <dbReference type="Proteomes" id="UP000198356"/>
    </source>
</evidence>
<evidence type="ECO:0000256" key="3">
    <source>
        <dbReference type="ARBA" id="ARBA00022801"/>
    </source>
</evidence>
<evidence type="ECO:0000259" key="9">
    <source>
        <dbReference type="Pfam" id="PF03648"/>
    </source>
</evidence>
<evidence type="ECO:0000313" key="12">
    <source>
        <dbReference type="EMBL" id="SNT36556.1"/>
    </source>
</evidence>
<feature type="domain" description="Glycosyl hydrolase family 67 C-terminal" evidence="10">
    <location>
        <begin position="462"/>
        <end position="682"/>
    </location>
</feature>
<dbReference type="PANTHER" id="PTHR39207">
    <property type="entry name" value="ALPHA-GLUCURONIDASE A"/>
    <property type="match status" value="1"/>
</dbReference>
<keyword evidence="3 7" id="KW-0378">Hydrolase</keyword>
<evidence type="ECO:0000259" key="10">
    <source>
        <dbReference type="Pfam" id="PF07477"/>
    </source>
</evidence>
<dbReference type="InterPro" id="IPR011099">
    <property type="entry name" value="Glyco_hydro_67_C"/>
</dbReference>
<reference evidence="12 13" key="1">
    <citation type="submission" date="2017-06" db="EMBL/GenBank/DDBJ databases">
        <authorList>
            <person name="Kim H.J."/>
            <person name="Triplett B.A."/>
        </authorList>
    </citation>
    <scope>NUCLEOTIDE SEQUENCE [LARGE SCALE GENOMIC DNA]</scope>
    <source>
        <strain evidence="12 13">DSM 18704</strain>
    </source>
</reference>
<comment type="similarity">
    <text evidence="1 7">Belongs to the glycosyl hydrolase 67 family.</text>
</comment>
<dbReference type="CDD" id="cd02795">
    <property type="entry name" value="CBM6-CBM35-CBM36_like"/>
    <property type="match status" value="1"/>
</dbReference>
<dbReference type="AlphaFoldDB" id="A0A239M1E7"/>
<keyword evidence="6 7" id="KW-0624">Polysaccharide degradation</keyword>
<comment type="catalytic activity">
    <reaction evidence="7">
        <text>Hydrolysis of (1-&gt;2)-alpha-D-(4-O-methyl)glucuronosyl links in the main chain of hardwood xylans.</text>
        <dbReference type="EC" id="3.2.1.131"/>
    </reaction>
</comment>
<dbReference type="GO" id="GO:0033939">
    <property type="term" value="F:xylan alpha-1,2-glucuronosidase activity"/>
    <property type="evidence" value="ECO:0007669"/>
    <property type="project" value="UniProtKB-EC"/>
</dbReference>
<dbReference type="InterPro" id="IPR029018">
    <property type="entry name" value="Hex-like_dom2"/>
</dbReference>
<evidence type="ECO:0000256" key="7">
    <source>
        <dbReference type="RuleBase" id="RU361198"/>
    </source>
</evidence>
<evidence type="ECO:0000256" key="2">
    <source>
        <dbReference type="ARBA" id="ARBA00022651"/>
    </source>
</evidence>
<dbReference type="InterPro" id="IPR037054">
    <property type="entry name" value="A-glucoronidase_C_sf"/>
</dbReference>
<dbReference type="Pfam" id="PF07477">
    <property type="entry name" value="Glyco_hydro_67C"/>
    <property type="match status" value="1"/>
</dbReference>
<evidence type="ECO:0000256" key="8">
    <source>
        <dbReference type="SAM" id="SignalP"/>
    </source>
</evidence>
<dbReference type="SUPFAM" id="SSF51445">
    <property type="entry name" value="(Trans)glycosidases"/>
    <property type="match status" value="1"/>
</dbReference>
<dbReference type="GO" id="GO:0005576">
    <property type="term" value="C:extracellular region"/>
    <property type="evidence" value="ECO:0007669"/>
    <property type="project" value="InterPro"/>
</dbReference>
<keyword evidence="13" id="KW-1185">Reference proteome</keyword>
<dbReference type="InterPro" id="IPR005154">
    <property type="entry name" value="Glyco_hydro_67_aGlcAse_N"/>
</dbReference>
<keyword evidence="5 7" id="KW-0326">Glycosidase</keyword>
<dbReference type="SUPFAM" id="SSF55545">
    <property type="entry name" value="beta-N-acetylhexosaminidase-like domain"/>
    <property type="match status" value="1"/>
</dbReference>
<keyword evidence="8" id="KW-0732">Signal</keyword>
<dbReference type="OrthoDB" id="339499at2"/>
<name>A0A239M1E7_9BACT</name>
<dbReference type="PANTHER" id="PTHR39207:SF1">
    <property type="entry name" value="ALPHA-GLUCURONIDASE A"/>
    <property type="match status" value="1"/>
</dbReference>
<organism evidence="12 13">
    <name type="scientific">Granulicella rosea</name>
    <dbReference type="NCBI Taxonomy" id="474952"/>
    <lineage>
        <taxon>Bacteria</taxon>
        <taxon>Pseudomonadati</taxon>
        <taxon>Acidobacteriota</taxon>
        <taxon>Terriglobia</taxon>
        <taxon>Terriglobales</taxon>
        <taxon>Acidobacteriaceae</taxon>
        <taxon>Granulicella</taxon>
    </lineage>
</organism>
<dbReference type="InterPro" id="IPR017853">
    <property type="entry name" value="GH"/>
</dbReference>
<dbReference type="RefSeq" id="WP_089410028.1">
    <property type="nucleotide sequence ID" value="NZ_FZOU01000009.1"/>
</dbReference>
<proteinExistence type="inferred from homology"/>
<feature type="domain" description="Alpha glucuronidase N-terminal" evidence="9">
    <location>
        <begin position="28"/>
        <end position="127"/>
    </location>
</feature>
<protein>
    <recommendedName>
        <fullName evidence="7">Xylan alpha-1,2-glucuronidase</fullName>
        <ecNumber evidence="7">3.2.1.131</ecNumber>
    </recommendedName>
</protein>
<dbReference type="GO" id="GO:0045493">
    <property type="term" value="P:xylan catabolic process"/>
    <property type="evidence" value="ECO:0007669"/>
    <property type="project" value="UniProtKB-KW"/>
</dbReference>
<comment type="subunit">
    <text evidence="7">Homodimer.</text>
</comment>
<keyword evidence="2 7" id="KW-0858">Xylan degradation</keyword>
<accession>A0A239M1E7</accession>
<feature type="signal peptide" evidence="8">
    <location>
        <begin position="1"/>
        <end position="22"/>
    </location>
</feature>
<dbReference type="Proteomes" id="UP000198356">
    <property type="component" value="Unassembled WGS sequence"/>
</dbReference>
<evidence type="ECO:0000256" key="6">
    <source>
        <dbReference type="ARBA" id="ARBA00023326"/>
    </source>
</evidence>
<keyword evidence="4 7" id="KW-0119">Carbohydrate metabolism</keyword>
<dbReference type="EC" id="3.2.1.131" evidence="7"/>
<evidence type="ECO:0000256" key="1">
    <source>
        <dbReference type="ARBA" id="ARBA00008833"/>
    </source>
</evidence>
<dbReference type="EMBL" id="FZOU01000009">
    <property type="protein sequence ID" value="SNT36556.1"/>
    <property type="molecule type" value="Genomic_DNA"/>
</dbReference>
<evidence type="ECO:0000256" key="5">
    <source>
        <dbReference type="ARBA" id="ARBA00023295"/>
    </source>
</evidence>
<dbReference type="GO" id="GO:0046559">
    <property type="term" value="F:alpha-glucuronidase activity"/>
    <property type="evidence" value="ECO:0007669"/>
    <property type="project" value="InterPro"/>
</dbReference>
<evidence type="ECO:0000256" key="4">
    <source>
        <dbReference type="ARBA" id="ARBA00023277"/>
    </source>
</evidence>
<dbReference type="Pfam" id="PF07488">
    <property type="entry name" value="Glyco_hydro_67M"/>
    <property type="match status" value="1"/>
</dbReference>
<sequence>MFFAVRNAILATALLLSYPCVAEDGSAAWLRYAPVPAAPYASLPSHIFVHGDSPVERSAGAELARGLTAMLGRSFDVVTKRSEGSIELTLASGASTTLESYTIDSTRRHLRIAGNTPQAELYGAFHLLEEIAAARPIPAHEASTAAAPVRWTNEWDNLDGSIERGYAGQSFFFEKGHVRQDLTRASAYARLLASVGINGCNANNVNADLDLLTSDHLKEYARLADAFRPWGVRLALSVDLTSPQAVGGLPTFDPLDPTVIAWWQRKVDEIYTLIPDFAGFTVKADSEGRKGPAQYGRSPADAANVLARALAPHHGVVLYRGFVYDNHLDWRDPKADRARAGVDNFAKYDGRFEPNVIIQIKEGPIDFQAREPVNPLFAALPHTNVAIEVQASQEYTGQQRHMVWLPSMWRWVLDTDLRAEGRHTPVKEIVTGRAFPLASGAPRPGGFVSVTNAGLDANWMHHPMAMANLYGFGKLAWNPDEPLDRILDTWTRLTWGNDPLVVRTVNAMQLKSWQVYEGYTGPNGVGTLTNILGYHFGPDIESAERNGWGQWIRGEKNGIGMDRTAAGTGYAQLYPPLVAARYESLATCPDDLLLFFHHVPYDHKLHTGQTLIQSIYDTHYKSAREAGEYAVAWSTLEGRVDPERYRQVAALFNFQAGHAIVWRDAIDTWFERISGIADDKGRVDRHPLRIEAESMTATGYEPIDVTPSETASGGKAMVCRNDAGCTLSTVLQQPAGAYDIAVQYFDTWAGVSNYELLVNGVSQARWSAADTLAPVQFDPHLDGQTSTRYTAHHLAIKPGDTLTLRGVPDLRETLKDRGRQTVEPGAMSPPNQRRDYREFAPIDYIVLGPDGPLTPQD</sequence>
<dbReference type="Gene3D" id="3.30.379.10">
    <property type="entry name" value="Chitobiase/beta-hexosaminidase domain 2-like"/>
    <property type="match status" value="1"/>
</dbReference>
<dbReference type="InterPro" id="IPR011100">
    <property type="entry name" value="Glyco_hydro_67_cat"/>
</dbReference>
<evidence type="ECO:0000259" key="11">
    <source>
        <dbReference type="Pfam" id="PF07488"/>
    </source>
</evidence>
<dbReference type="Gene3D" id="3.20.20.80">
    <property type="entry name" value="Glycosidases"/>
    <property type="match status" value="1"/>
</dbReference>